<dbReference type="EMBL" id="LBTA01000018">
    <property type="protein sequence ID" value="KKQ32531.1"/>
    <property type="molecule type" value="Genomic_DNA"/>
</dbReference>
<organism evidence="1 2">
    <name type="scientific">Candidatus Nomurabacteria bacterium GW2011_GWA1_37_20</name>
    <dbReference type="NCBI Taxonomy" id="1618729"/>
    <lineage>
        <taxon>Bacteria</taxon>
        <taxon>Candidatus Nomuraibacteriota</taxon>
    </lineage>
</organism>
<dbReference type="Proteomes" id="UP000034701">
    <property type="component" value="Unassembled WGS sequence"/>
</dbReference>
<reference evidence="1 2" key="1">
    <citation type="journal article" date="2015" name="Nature">
        <title>rRNA introns, odd ribosomes, and small enigmatic genomes across a large radiation of phyla.</title>
        <authorList>
            <person name="Brown C.T."/>
            <person name="Hug L.A."/>
            <person name="Thomas B.C."/>
            <person name="Sharon I."/>
            <person name="Castelle C.J."/>
            <person name="Singh A."/>
            <person name="Wilkins M.J."/>
            <person name="Williams K.H."/>
            <person name="Banfield J.F."/>
        </authorList>
    </citation>
    <scope>NUCLEOTIDE SEQUENCE [LARGE SCALE GENOMIC DNA]</scope>
</reference>
<dbReference type="AlphaFoldDB" id="A0A0G0JW35"/>
<evidence type="ECO:0000313" key="2">
    <source>
        <dbReference type="Proteomes" id="UP000034701"/>
    </source>
</evidence>
<proteinExistence type="predicted"/>
<comment type="caution">
    <text evidence="1">The sequence shown here is derived from an EMBL/GenBank/DDBJ whole genome shotgun (WGS) entry which is preliminary data.</text>
</comment>
<gene>
    <name evidence="1" type="ORF">US45_C0018G0010</name>
</gene>
<name>A0A0G0JW35_9BACT</name>
<dbReference type="PATRIC" id="fig|1618729.3.peg.237"/>
<accession>A0A0G0JW35</accession>
<protein>
    <submittedName>
        <fullName evidence="1">Uncharacterized protein</fullName>
    </submittedName>
</protein>
<evidence type="ECO:0000313" key="1">
    <source>
        <dbReference type="EMBL" id="KKQ32531.1"/>
    </source>
</evidence>
<sequence>MIEKGKGGGNTITGLLFEKRVNTLTLLKSKDGYSIKGNSIFYNGKEVAKSFKKNALYKYLESKGLDYKRYISKKLLPDEAIYVIVNNTLFIIEIKFQKVSGSVDEKLQTCDFKRKQYSKLMAPLNIEVEYIYILNDWFRKPEYKDVLDYVISAGCQFYFHYLPLQKLGLPVPTSNIN</sequence>